<organism evidence="1">
    <name type="scientific">Acinetobacter lwoffii</name>
    <dbReference type="NCBI Taxonomy" id="28090"/>
    <lineage>
        <taxon>Bacteria</taxon>
        <taxon>Pseudomonadati</taxon>
        <taxon>Pseudomonadota</taxon>
        <taxon>Gammaproteobacteria</taxon>
        <taxon>Moraxellales</taxon>
        <taxon>Moraxellaceae</taxon>
        <taxon>Acinetobacter</taxon>
    </lineage>
</organism>
<keyword evidence="1" id="KW-0614">Plasmid</keyword>
<geneLocation type="plasmid" evidence="1">
    <name>pALWED2.2</name>
</geneLocation>
<gene>
    <name evidence="1" type="ORF">ABPAL_A0033</name>
</gene>
<dbReference type="RefSeq" id="WP_159373018.1">
    <property type="nucleotide sequence ID" value="NZ_CP032117.2"/>
</dbReference>
<dbReference type="AlphaFoldDB" id="A0A385H719"/>
<proteinExistence type="predicted"/>
<evidence type="ECO:0000313" key="1">
    <source>
        <dbReference type="EMBL" id="AXX83749.1"/>
    </source>
</evidence>
<name>A0A385H719_ACILW</name>
<sequence>MINESWQSIVRFFRNESLPDNTSELSDPIAVRLPSHLLEEVNIQAKAIGGDRYRSKHLVNLIEIGTKFYRINSEFVASRPIAHINLITRLHYVFNELKLKVEKVAYTLEHKDAMKVSAWLSGAEVPSFDEIDKFCSVYFINSEWLKFGNTGTYDPELTPFIVIRKSFHYWKESLKEITEEFNGLKPSSIRLIRSENGTVLISVGYGKDGGSWLVRSFHYSNLKLKGLSDVGNSGFCYLVELALLCKILYKYIRDPSLIISYSISNEEMKLLENGEKIPVQLDIWGQTKANFWYESIFDKKDTNSNSDNTYWPGATELFNALQDSSNFIKGIKTIEEGGANMIAETLKKDVYNL</sequence>
<reference evidence="1" key="1">
    <citation type="submission" date="2018-09" db="EMBL/GenBank/DDBJ databases">
        <title>Resistance of ancient and modern Acinetobacter lwoffii strains to heavy metals and arsenic revealed by genome analysis.</title>
        <authorList>
            <person name="Mindlin S."/>
            <person name="Petrenko A."/>
            <person name="Kurakov A."/>
            <person name="Beletsky A."/>
            <person name="Mardanov A."/>
            <person name="Petrova M."/>
        </authorList>
    </citation>
    <scope>NUCLEOTIDE SEQUENCE</scope>
    <source>
        <strain evidence="1">ED45-23</strain>
        <plasmid evidence="1">pALWED2.2</plasmid>
    </source>
</reference>
<accession>A0A385H719</accession>
<protein>
    <submittedName>
        <fullName evidence="1">Uncharacterized protein</fullName>
    </submittedName>
</protein>
<dbReference type="EMBL" id="CP032117">
    <property type="protein sequence ID" value="AXX83749.1"/>
    <property type="molecule type" value="Genomic_DNA"/>
</dbReference>